<evidence type="ECO:0000256" key="4">
    <source>
        <dbReference type="ARBA" id="ARBA00012944"/>
    </source>
</evidence>
<dbReference type="PRINTS" id="PR01437">
    <property type="entry name" value="NUOXDRDTASE4"/>
</dbReference>
<dbReference type="GO" id="GO:0003954">
    <property type="term" value="F:NADH dehydrogenase activity"/>
    <property type="evidence" value="ECO:0007669"/>
    <property type="project" value="TreeGrafter"/>
</dbReference>
<dbReference type="PANTHER" id="PTHR43507:SF20">
    <property type="entry name" value="NADH-UBIQUINONE OXIDOREDUCTASE CHAIN 4"/>
    <property type="match status" value="1"/>
</dbReference>
<proteinExistence type="inferred from homology"/>
<evidence type="ECO:0000256" key="17">
    <source>
        <dbReference type="RuleBase" id="RU003297"/>
    </source>
</evidence>
<organism evidence="20">
    <name type="scientific">Hyalopeplus sp</name>
    <dbReference type="NCBI Taxonomy" id="2931294"/>
    <lineage>
        <taxon>Eukaryota</taxon>
        <taxon>Metazoa</taxon>
        <taxon>Ecdysozoa</taxon>
        <taxon>Arthropoda</taxon>
        <taxon>Hexapoda</taxon>
        <taxon>Insecta</taxon>
        <taxon>Pterygota</taxon>
        <taxon>Neoptera</taxon>
        <taxon>Paraneoptera</taxon>
        <taxon>Hemiptera</taxon>
        <taxon>Heteroptera</taxon>
        <taxon>Panheteroptera</taxon>
        <taxon>Cimicomorpha</taxon>
        <taxon>Miridae</taxon>
        <taxon>Hyalopeplini</taxon>
        <taxon>Hyalopeplus</taxon>
    </lineage>
</organism>
<comment type="catalytic activity">
    <reaction evidence="16 17">
        <text>a ubiquinone + NADH + 5 H(+)(in) = a ubiquinol + NAD(+) + 4 H(+)(out)</text>
        <dbReference type="Rhea" id="RHEA:29091"/>
        <dbReference type="Rhea" id="RHEA-COMP:9565"/>
        <dbReference type="Rhea" id="RHEA-COMP:9566"/>
        <dbReference type="ChEBI" id="CHEBI:15378"/>
        <dbReference type="ChEBI" id="CHEBI:16389"/>
        <dbReference type="ChEBI" id="CHEBI:17976"/>
        <dbReference type="ChEBI" id="CHEBI:57540"/>
        <dbReference type="ChEBI" id="CHEBI:57945"/>
        <dbReference type="EC" id="7.1.1.2"/>
    </reaction>
</comment>
<evidence type="ECO:0000256" key="3">
    <source>
        <dbReference type="ARBA" id="ARBA00009025"/>
    </source>
</evidence>
<feature type="transmembrane region" description="Helical" evidence="17">
    <location>
        <begin position="7"/>
        <end position="35"/>
    </location>
</feature>
<comment type="similarity">
    <text evidence="3 17">Belongs to the complex I subunit 4 family.</text>
</comment>
<evidence type="ECO:0000256" key="11">
    <source>
        <dbReference type="ARBA" id="ARBA00022989"/>
    </source>
</evidence>
<keyword evidence="15 17" id="KW-0472">Membrane</keyword>
<dbReference type="EMBL" id="MW619698">
    <property type="protein sequence ID" value="UPL65967.1"/>
    <property type="molecule type" value="Genomic_DNA"/>
</dbReference>
<evidence type="ECO:0000256" key="15">
    <source>
        <dbReference type="ARBA" id="ARBA00023136"/>
    </source>
</evidence>
<keyword evidence="9" id="KW-1278">Translocase</keyword>
<evidence type="ECO:0000256" key="1">
    <source>
        <dbReference type="ARBA" id="ARBA00003257"/>
    </source>
</evidence>
<dbReference type="InterPro" id="IPR000260">
    <property type="entry name" value="NADH4_N"/>
</dbReference>
<dbReference type="GO" id="GO:0015990">
    <property type="term" value="P:electron transport coupled proton transport"/>
    <property type="evidence" value="ECO:0007669"/>
    <property type="project" value="TreeGrafter"/>
</dbReference>
<keyword evidence="10 17" id="KW-0249">Electron transport</keyword>
<evidence type="ECO:0000256" key="2">
    <source>
        <dbReference type="ARBA" id="ARBA00004225"/>
    </source>
</evidence>
<keyword evidence="6 17" id="KW-0813">Transport</keyword>
<keyword evidence="11 17" id="KW-1133">Transmembrane helix</keyword>
<evidence type="ECO:0000256" key="12">
    <source>
        <dbReference type="ARBA" id="ARBA00023027"/>
    </source>
</evidence>
<evidence type="ECO:0000259" key="18">
    <source>
        <dbReference type="Pfam" id="PF00361"/>
    </source>
</evidence>
<dbReference type="InterPro" id="IPR003918">
    <property type="entry name" value="NADH_UbQ_OxRdtase"/>
</dbReference>
<keyword evidence="7 17" id="KW-0679">Respiratory chain</keyword>
<comment type="function">
    <text evidence="17">Core subunit of the mitochondrial membrane respiratory chain NADH dehydrogenase (Complex I) which catalyzes electron transfer from NADH through the respiratory chain, using ubiquinone as an electron acceptor. Essential for the catalytic activity and assembly of complex I.</text>
</comment>
<feature type="transmembrane region" description="Helical" evidence="17">
    <location>
        <begin position="213"/>
        <end position="235"/>
    </location>
</feature>
<evidence type="ECO:0000256" key="8">
    <source>
        <dbReference type="ARBA" id="ARBA00022692"/>
    </source>
</evidence>
<feature type="transmembrane region" description="Helical" evidence="17">
    <location>
        <begin position="178"/>
        <end position="201"/>
    </location>
</feature>
<keyword evidence="14 17" id="KW-0496">Mitochondrion</keyword>
<comment type="subcellular location">
    <subcellularLocation>
        <location evidence="2 17">Mitochondrion membrane</location>
        <topology evidence="2 17">Multi-pass membrane protein</topology>
    </subcellularLocation>
</comment>
<dbReference type="PANTHER" id="PTHR43507">
    <property type="entry name" value="NADH-UBIQUINONE OXIDOREDUCTASE CHAIN 4"/>
    <property type="match status" value="1"/>
</dbReference>
<feature type="transmembrane region" description="Helical" evidence="17">
    <location>
        <begin position="415"/>
        <end position="434"/>
    </location>
</feature>
<feature type="transmembrane region" description="Helical" evidence="17">
    <location>
        <begin position="329"/>
        <end position="348"/>
    </location>
</feature>
<dbReference type="InterPro" id="IPR001750">
    <property type="entry name" value="ND/Mrp_TM"/>
</dbReference>
<sequence length="441" mass="51677">MMSVFMSLFFMILFSSFLSWYFVLIFIMFLFFYIFMYFPLNMYYSMLSYFLGGDLLSFSLVMLSFWIVFLMIMSSSLIYKNNNNTCEFIFVNLFLLLMLFLSFSVYNIFMYYFFFECSLVPILILIFGWGYQPERLMAGYYMLFYTMFFSMPMLLGIFYINFSCFSMFYFLINVDFNIYLYFSMIMAFLAKMPMLFLHFWLPKAHVEAPVSGSMVLAGVLLKLGGYGILRVFIFLKNYEFNLYFVSLSLFGMFMVGVLCMFQIDMKSLIAYSSVAHMGMVICGMMCMNYLGIIGSLVLMIGHGLCSSGMFCLANISYERTHSRSLFINKGLLNFMPNMCLFWFLLMVNNMSSPPSMNLLGEILLINSIMSWSSLSFLYLMFASFMGCMYSVYLYSCVNHGLIHKGVVNGYNGYYIEYYLLFLHWLPLNIFVLKIDLVSLMV</sequence>
<dbReference type="EC" id="7.1.1.2" evidence="4 17"/>
<name>A0A8T9ZY02_9HEMI</name>
<feature type="transmembrane region" description="Helical" evidence="17">
    <location>
        <begin position="55"/>
        <end position="73"/>
    </location>
</feature>
<dbReference type="GO" id="GO:0042773">
    <property type="term" value="P:ATP synthesis coupled electron transport"/>
    <property type="evidence" value="ECO:0007669"/>
    <property type="project" value="InterPro"/>
</dbReference>
<feature type="domain" description="NADH:ubiquinone oxidoreductase chain 4 N-terminal" evidence="19">
    <location>
        <begin position="1"/>
        <end position="101"/>
    </location>
</feature>
<feature type="domain" description="NADH:quinone oxidoreductase/Mrp antiporter transmembrane" evidence="18">
    <location>
        <begin position="107"/>
        <end position="385"/>
    </location>
</feature>
<evidence type="ECO:0000313" key="20">
    <source>
        <dbReference type="EMBL" id="UPL65967.1"/>
    </source>
</evidence>
<dbReference type="AlphaFoldDB" id="A0A8T9ZY02"/>
<evidence type="ECO:0000256" key="7">
    <source>
        <dbReference type="ARBA" id="ARBA00022660"/>
    </source>
</evidence>
<feature type="transmembrane region" description="Helical" evidence="17">
    <location>
        <begin position="268"/>
        <end position="290"/>
    </location>
</feature>
<feature type="transmembrane region" description="Helical" evidence="17">
    <location>
        <begin position="143"/>
        <end position="172"/>
    </location>
</feature>
<accession>A0A8T9ZY02</accession>
<evidence type="ECO:0000256" key="16">
    <source>
        <dbReference type="ARBA" id="ARBA00049551"/>
    </source>
</evidence>
<reference evidence="20" key="1">
    <citation type="journal article" date="2022" name="Cladistics">
        <title>Diversification of the phytophagous lineages of true bugs (Insecta: Hemiptera: Heteroptera) shortly after that of the flowering plants.</title>
        <authorList>
            <person name="Ye F."/>
            <person name="Kment P."/>
            <person name="Redei D."/>
            <person name="Luo J.Y."/>
            <person name="Wang Y.H."/>
            <person name="Kuechler S.M."/>
            <person name="Zhang W.W."/>
            <person name="Chen P.P."/>
            <person name="Wu H.Y."/>
            <person name="Wu Y.Z."/>
            <person name="Sun X.Y."/>
            <person name="Ding L."/>
            <person name="Wang Y.R."/>
            <person name="Xie Q."/>
        </authorList>
    </citation>
    <scope>NUCLEOTIDE SEQUENCE</scope>
</reference>
<feature type="transmembrane region" description="Helical" evidence="17">
    <location>
        <begin position="241"/>
        <end position="261"/>
    </location>
</feature>
<evidence type="ECO:0000256" key="10">
    <source>
        <dbReference type="ARBA" id="ARBA00022982"/>
    </source>
</evidence>
<evidence type="ECO:0000256" key="5">
    <source>
        <dbReference type="ARBA" id="ARBA00021006"/>
    </source>
</evidence>
<feature type="transmembrane region" description="Helical" evidence="17">
    <location>
        <begin position="368"/>
        <end position="394"/>
    </location>
</feature>
<keyword evidence="12 17" id="KW-0520">NAD</keyword>
<dbReference type="GO" id="GO:0008137">
    <property type="term" value="F:NADH dehydrogenase (ubiquinone) activity"/>
    <property type="evidence" value="ECO:0007669"/>
    <property type="project" value="UniProtKB-UniRule"/>
</dbReference>
<evidence type="ECO:0000256" key="9">
    <source>
        <dbReference type="ARBA" id="ARBA00022967"/>
    </source>
</evidence>
<protein>
    <recommendedName>
        <fullName evidence="5 17">NADH-ubiquinone oxidoreductase chain 4</fullName>
        <ecNumber evidence="4 17">7.1.1.2</ecNumber>
    </recommendedName>
</protein>
<dbReference type="GO" id="GO:0031966">
    <property type="term" value="C:mitochondrial membrane"/>
    <property type="evidence" value="ECO:0007669"/>
    <property type="project" value="UniProtKB-SubCell"/>
</dbReference>
<dbReference type="Pfam" id="PF01059">
    <property type="entry name" value="Oxidored_q5_N"/>
    <property type="match status" value="1"/>
</dbReference>
<evidence type="ECO:0000256" key="14">
    <source>
        <dbReference type="ARBA" id="ARBA00023128"/>
    </source>
</evidence>
<evidence type="ECO:0000256" key="13">
    <source>
        <dbReference type="ARBA" id="ARBA00023075"/>
    </source>
</evidence>
<evidence type="ECO:0000256" key="6">
    <source>
        <dbReference type="ARBA" id="ARBA00022448"/>
    </source>
</evidence>
<keyword evidence="8 17" id="KW-0812">Transmembrane</keyword>
<keyword evidence="13 17" id="KW-0830">Ubiquinone</keyword>
<dbReference type="Pfam" id="PF00361">
    <property type="entry name" value="Proton_antipo_M"/>
    <property type="match status" value="1"/>
</dbReference>
<dbReference type="GO" id="GO:0048039">
    <property type="term" value="F:ubiquinone binding"/>
    <property type="evidence" value="ECO:0007669"/>
    <property type="project" value="TreeGrafter"/>
</dbReference>
<geneLocation type="mitochondrion" evidence="20"/>
<evidence type="ECO:0000259" key="19">
    <source>
        <dbReference type="Pfam" id="PF01059"/>
    </source>
</evidence>
<comment type="function">
    <text evidence="1">Core subunit of the mitochondrial membrane respiratory chain NADH dehydrogenase (Complex I) that is believed to belong to the minimal assembly required for catalysis. Complex I functions in the transfer of electrons from NADH to the respiratory chain. The immediate electron acceptor for the enzyme is believed to be ubiquinone.</text>
</comment>